<keyword evidence="2" id="KW-0805">Transcription regulation</keyword>
<dbReference type="InterPro" id="IPR013325">
    <property type="entry name" value="RNA_pol_sigma_r2"/>
</dbReference>
<dbReference type="SMART" id="SM00421">
    <property type="entry name" value="HTH_LUXR"/>
    <property type="match status" value="1"/>
</dbReference>
<dbReference type="InterPro" id="IPR013249">
    <property type="entry name" value="RNA_pol_sigma70_r4_t2"/>
</dbReference>
<dbReference type="GO" id="GO:0016987">
    <property type="term" value="F:sigma factor activity"/>
    <property type="evidence" value="ECO:0007669"/>
    <property type="project" value="UniProtKB-KW"/>
</dbReference>
<dbReference type="PATRIC" id="fig|512565.3.peg.2429"/>
<dbReference type="GO" id="GO:0003677">
    <property type="term" value="F:DNA binding"/>
    <property type="evidence" value="ECO:0007669"/>
    <property type="project" value="UniProtKB-KW"/>
</dbReference>
<protein>
    <submittedName>
        <fullName evidence="7">Putative RNA polymerase ECF-subfamily sigma factor</fullName>
    </submittedName>
</protein>
<dbReference type="InterPro" id="IPR036388">
    <property type="entry name" value="WH-like_DNA-bd_sf"/>
</dbReference>
<dbReference type="Gene3D" id="1.10.1740.10">
    <property type="match status" value="1"/>
</dbReference>
<evidence type="ECO:0000256" key="5">
    <source>
        <dbReference type="ARBA" id="ARBA00023163"/>
    </source>
</evidence>
<proteinExistence type="inferred from homology"/>
<dbReference type="PRINTS" id="PR00038">
    <property type="entry name" value="HTHLUXR"/>
</dbReference>
<dbReference type="EMBL" id="AP012319">
    <property type="protein sequence ID" value="BAL87650.1"/>
    <property type="molecule type" value="Genomic_DNA"/>
</dbReference>
<dbReference type="RefSeq" id="WP_014442545.1">
    <property type="nucleotide sequence ID" value="NC_017093.1"/>
</dbReference>
<dbReference type="PANTHER" id="PTHR43133:SF8">
    <property type="entry name" value="RNA POLYMERASE SIGMA FACTOR HI_1459-RELATED"/>
    <property type="match status" value="1"/>
</dbReference>
<name>I0H3R3_ACTM4</name>
<keyword evidence="8" id="KW-1185">Reference proteome</keyword>
<evidence type="ECO:0000256" key="1">
    <source>
        <dbReference type="ARBA" id="ARBA00010641"/>
    </source>
</evidence>
<gene>
    <name evidence="7" type="ordered locus">AMIS_24300</name>
</gene>
<sequence length="185" mass="20815">MVTQTAAAIPEKRDDDPLGADFQDFYREVAPGFHRRALARGLSEHDAHDVVQDVMLKILGRWRKVGALSPGERFGYADRALRHAITDVWRRQQRDAALGMRLRQESVDRGDPAERDSAGAEALRLVGTLTGCQYQVMVLAQEGLKPREIAAELGMRNSTVSSHLHEARRKLMTKLQAWKDSGREE</sequence>
<dbReference type="Pfam" id="PF08281">
    <property type="entry name" value="Sigma70_r4_2"/>
    <property type="match status" value="1"/>
</dbReference>
<accession>I0H3R3</accession>
<organism evidence="7 8">
    <name type="scientific">Actinoplanes missouriensis (strain ATCC 14538 / DSM 43046 / CBS 188.64 / JCM 3121 / NBRC 102363 / NCIMB 12654 / NRRL B-3342 / UNCC 431)</name>
    <dbReference type="NCBI Taxonomy" id="512565"/>
    <lineage>
        <taxon>Bacteria</taxon>
        <taxon>Bacillati</taxon>
        <taxon>Actinomycetota</taxon>
        <taxon>Actinomycetes</taxon>
        <taxon>Micromonosporales</taxon>
        <taxon>Micromonosporaceae</taxon>
        <taxon>Actinoplanes</taxon>
    </lineage>
</organism>
<keyword evidence="5" id="KW-0804">Transcription</keyword>
<evidence type="ECO:0000259" key="6">
    <source>
        <dbReference type="SMART" id="SM00421"/>
    </source>
</evidence>
<dbReference type="InterPro" id="IPR039425">
    <property type="entry name" value="RNA_pol_sigma-70-like"/>
</dbReference>
<dbReference type="InterPro" id="IPR014284">
    <property type="entry name" value="RNA_pol_sigma-70_dom"/>
</dbReference>
<dbReference type="eggNOG" id="COG1595">
    <property type="taxonomic scope" value="Bacteria"/>
</dbReference>
<comment type="similarity">
    <text evidence="1">Belongs to the sigma-70 factor family. ECF subfamily.</text>
</comment>
<evidence type="ECO:0000313" key="8">
    <source>
        <dbReference type="Proteomes" id="UP000007882"/>
    </source>
</evidence>
<dbReference type="NCBIfam" id="TIGR02937">
    <property type="entry name" value="sigma70-ECF"/>
    <property type="match status" value="1"/>
</dbReference>
<evidence type="ECO:0000256" key="3">
    <source>
        <dbReference type="ARBA" id="ARBA00023082"/>
    </source>
</evidence>
<dbReference type="InterPro" id="IPR016032">
    <property type="entry name" value="Sig_transdc_resp-reg_C-effctor"/>
</dbReference>
<dbReference type="GO" id="GO:0006352">
    <property type="term" value="P:DNA-templated transcription initiation"/>
    <property type="evidence" value="ECO:0007669"/>
    <property type="project" value="InterPro"/>
</dbReference>
<feature type="domain" description="HTH luxR-type" evidence="6">
    <location>
        <begin position="126"/>
        <end position="181"/>
    </location>
</feature>
<dbReference type="KEGG" id="ams:AMIS_24300"/>
<keyword evidence="3" id="KW-0731">Sigma factor</keyword>
<evidence type="ECO:0000256" key="2">
    <source>
        <dbReference type="ARBA" id="ARBA00023015"/>
    </source>
</evidence>
<dbReference type="PANTHER" id="PTHR43133">
    <property type="entry name" value="RNA POLYMERASE ECF-TYPE SIGMA FACTO"/>
    <property type="match status" value="1"/>
</dbReference>
<evidence type="ECO:0000313" key="7">
    <source>
        <dbReference type="EMBL" id="BAL87650.1"/>
    </source>
</evidence>
<dbReference type="SUPFAM" id="SSF88946">
    <property type="entry name" value="Sigma2 domain of RNA polymerase sigma factors"/>
    <property type="match status" value="1"/>
</dbReference>
<dbReference type="STRING" id="512565.AMIS_24300"/>
<dbReference type="Gene3D" id="1.10.10.10">
    <property type="entry name" value="Winged helix-like DNA-binding domain superfamily/Winged helix DNA-binding domain"/>
    <property type="match status" value="1"/>
</dbReference>
<dbReference type="InterPro" id="IPR000792">
    <property type="entry name" value="Tscrpt_reg_LuxR_C"/>
</dbReference>
<dbReference type="SUPFAM" id="SSF46894">
    <property type="entry name" value="C-terminal effector domain of the bipartite response regulators"/>
    <property type="match status" value="1"/>
</dbReference>
<evidence type="ECO:0000256" key="4">
    <source>
        <dbReference type="ARBA" id="ARBA00023125"/>
    </source>
</evidence>
<dbReference type="AlphaFoldDB" id="I0H3R3"/>
<dbReference type="HOGENOM" id="CLU_1458355_0_0_11"/>
<reference evidence="7 8" key="1">
    <citation type="submission" date="2012-02" db="EMBL/GenBank/DDBJ databases">
        <title>Complete genome sequence of Actinoplanes missouriensis 431 (= NBRC 102363).</title>
        <authorList>
            <person name="Ohnishi Y."/>
            <person name="Ishikawa J."/>
            <person name="Sekine M."/>
            <person name="Hosoyama A."/>
            <person name="Harada T."/>
            <person name="Narita H."/>
            <person name="Hata T."/>
            <person name="Konno Y."/>
            <person name="Tutikane K."/>
            <person name="Fujita N."/>
            <person name="Horinouchi S."/>
            <person name="Hayakawa M."/>
        </authorList>
    </citation>
    <scope>NUCLEOTIDE SEQUENCE [LARGE SCALE GENOMIC DNA]</scope>
    <source>
        <strain evidence="8">ATCC 14538 / DSM 43046 / CBS 188.64 / JCM 3121 / NBRC 102363 / NCIMB 12654 / NRRL B-3342 / UNCC 431</strain>
    </source>
</reference>
<keyword evidence="4" id="KW-0238">DNA-binding</keyword>
<dbReference type="Proteomes" id="UP000007882">
    <property type="component" value="Chromosome"/>
</dbReference>